<dbReference type="EMBL" id="VFSU01000026">
    <property type="protein sequence ID" value="TPE60479.1"/>
    <property type="molecule type" value="Genomic_DNA"/>
</dbReference>
<dbReference type="PROSITE" id="PS51459">
    <property type="entry name" value="FIDO"/>
    <property type="match status" value="1"/>
</dbReference>
<dbReference type="Pfam" id="PF13776">
    <property type="entry name" value="DUF4172"/>
    <property type="match status" value="1"/>
</dbReference>
<proteinExistence type="predicted"/>
<protein>
    <submittedName>
        <fullName evidence="4">Fic family protein</fullName>
    </submittedName>
</protein>
<gene>
    <name evidence="4" type="ORF">FJQ54_10760</name>
</gene>
<dbReference type="RefSeq" id="WP_140928415.1">
    <property type="nucleotide sequence ID" value="NZ_VFSU01000026.1"/>
</dbReference>
<dbReference type="Pfam" id="PF02661">
    <property type="entry name" value="Fic"/>
    <property type="match status" value="1"/>
</dbReference>
<dbReference type="Proteomes" id="UP000319897">
    <property type="component" value="Unassembled WGS sequence"/>
</dbReference>
<dbReference type="OrthoDB" id="9813719at2"/>
<keyword evidence="5" id="KW-1185">Reference proteome</keyword>
<dbReference type="SUPFAM" id="SSF140931">
    <property type="entry name" value="Fic-like"/>
    <property type="match status" value="1"/>
</dbReference>
<accession>A0A501XJ97</accession>
<evidence type="ECO:0000256" key="1">
    <source>
        <dbReference type="PIRSR" id="PIRSR640198-1"/>
    </source>
</evidence>
<evidence type="ECO:0000313" key="4">
    <source>
        <dbReference type="EMBL" id="TPE60479.1"/>
    </source>
</evidence>
<dbReference type="PANTHER" id="PTHR13504:SF33">
    <property type="entry name" value="FIC FAMILY PROTEIN"/>
    <property type="match status" value="1"/>
</dbReference>
<organism evidence="4 5">
    <name type="scientific">Sandaracinobacter neustonicus</name>
    <dbReference type="NCBI Taxonomy" id="1715348"/>
    <lineage>
        <taxon>Bacteria</taxon>
        <taxon>Pseudomonadati</taxon>
        <taxon>Pseudomonadota</taxon>
        <taxon>Alphaproteobacteria</taxon>
        <taxon>Sphingomonadales</taxon>
        <taxon>Sphingosinicellaceae</taxon>
        <taxon>Sandaracinobacter</taxon>
    </lineage>
</organism>
<dbReference type="InterPro" id="IPR040198">
    <property type="entry name" value="Fido_containing"/>
</dbReference>
<dbReference type="InterPro" id="IPR025230">
    <property type="entry name" value="DUF4172"/>
</dbReference>
<dbReference type="Gene3D" id="1.10.10.10">
    <property type="entry name" value="Winged helix-like DNA-binding domain superfamily/Winged helix DNA-binding domain"/>
    <property type="match status" value="1"/>
</dbReference>
<dbReference type="AlphaFoldDB" id="A0A501XJ97"/>
<evidence type="ECO:0000256" key="2">
    <source>
        <dbReference type="PIRSR" id="PIRSR640198-2"/>
    </source>
</evidence>
<reference evidence="4 5" key="1">
    <citation type="submission" date="2019-06" db="EMBL/GenBank/DDBJ databases">
        <authorList>
            <person name="Lee I."/>
            <person name="Jang G.I."/>
            <person name="Hwang C.Y."/>
        </authorList>
    </citation>
    <scope>NUCLEOTIDE SEQUENCE [LARGE SCALE GENOMIC DNA]</scope>
    <source>
        <strain evidence="4 5">PAMC 28131</strain>
    </source>
</reference>
<evidence type="ECO:0000313" key="5">
    <source>
        <dbReference type="Proteomes" id="UP000319897"/>
    </source>
</evidence>
<dbReference type="InterPro" id="IPR003812">
    <property type="entry name" value="Fido"/>
</dbReference>
<dbReference type="InterPro" id="IPR036597">
    <property type="entry name" value="Fido-like_dom_sf"/>
</dbReference>
<feature type="active site" evidence="1">
    <location>
        <position position="206"/>
    </location>
</feature>
<keyword evidence="2" id="KW-0547">Nucleotide-binding</keyword>
<keyword evidence="2" id="KW-0067">ATP-binding</keyword>
<dbReference type="GO" id="GO:0005524">
    <property type="term" value="F:ATP binding"/>
    <property type="evidence" value="ECO:0007669"/>
    <property type="project" value="UniProtKB-KW"/>
</dbReference>
<comment type="caution">
    <text evidence="4">The sequence shown here is derived from an EMBL/GenBank/DDBJ whole genome shotgun (WGS) entry which is preliminary data.</text>
</comment>
<feature type="domain" description="Fido" evidence="3">
    <location>
        <begin position="113"/>
        <end position="269"/>
    </location>
</feature>
<feature type="binding site" evidence="2">
    <location>
        <begin position="210"/>
        <end position="217"/>
    </location>
    <ligand>
        <name>ATP</name>
        <dbReference type="ChEBI" id="CHEBI:30616"/>
    </ligand>
</feature>
<dbReference type="PANTHER" id="PTHR13504">
    <property type="entry name" value="FIDO DOMAIN-CONTAINING PROTEIN DDB_G0283145"/>
    <property type="match status" value="1"/>
</dbReference>
<evidence type="ECO:0000259" key="3">
    <source>
        <dbReference type="PROSITE" id="PS51459"/>
    </source>
</evidence>
<dbReference type="Gene3D" id="1.10.3290.10">
    <property type="entry name" value="Fido-like domain"/>
    <property type="match status" value="1"/>
</dbReference>
<dbReference type="InterPro" id="IPR036388">
    <property type="entry name" value="WH-like_DNA-bd_sf"/>
</dbReference>
<name>A0A501XJ97_9SPHN</name>
<sequence length="369" mass="41640">MRWNWQRPEWPDFQYDATRLRPAEASFLKGAGIVVGTLHHLDGDTRRAFTIEIISQETVDTSAIEGEVLDRASVQSSVAKQFGLATPQRRANAAETGAVELMVDLYRSYAQPLTDRQLFDWHRMLMHGRRDIKDIGAYRTHAYPMQIVSGPLHAPNVHYEAPPSNQVPDEMRAFVQWFNDSAPNGPMPLAAITRAAIAHLWFESIHPFEDGNGRIGRAIAEKALAQALDAPTLTALAEAIHRHRKAHYAELHRASETSEIDAWLGWFADIVLEAQARTITRIRFLIEKTRTFDRLNGKINARQEKALLRMFAEGPDGFDGGLSAHNYQAITDASSATTTRDLAELVDLKALKRTGERRYARYYLNVDIE</sequence>